<dbReference type="SUPFAM" id="SSF53335">
    <property type="entry name" value="S-adenosyl-L-methionine-dependent methyltransferases"/>
    <property type="match status" value="1"/>
</dbReference>
<comment type="caution">
    <text evidence="8">The sequence shown here is derived from an EMBL/GenBank/DDBJ whole genome shotgun (WGS) entry which is preliminary data.</text>
</comment>
<keyword evidence="2 5" id="KW-0808">Transferase</keyword>
<evidence type="ECO:0000256" key="5">
    <source>
        <dbReference type="PROSITE-ProRule" id="PRU01016"/>
    </source>
</evidence>
<evidence type="ECO:0000256" key="2">
    <source>
        <dbReference type="ARBA" id="ARBA00022679"/>
    </source>
</evidence>
<dbReference type="PROSITE" id="PS51679">
    <property type="entry name" value="SAM_MT_C5"/>
    <property type="match status" value="1"/>
</dbReference>
<keyword evidence="1 5" id="KW-0489">Methyltransferase</keyword>
<dbReference type="Proteomes" id="UP000539052">
    <property type="component" value="Unassembled WGS sequence"/>
</dbReference>
<comment type="catalytic activity">
    <reaction evidence="7">
        <text>a 2'-deoxycytidine in DNA + S-adenosyl-L-methionine = a 5-methyl-2'-deoxycytidine in DNA + S-adenosyl-L-homocysteine + H(+)</text>
        <dbReference type="Rhea" id="RHEA:13681"/>
        <dbReference type="Rhea" id="RHEA-COMP:11369"/>
        <dbReference type="Rhea" id="RHEA-COMP:11370"/>
        <dbReference type="ChEBI" id="CHEBI:15378"/>
        <dbReference type="ChEBI" id="CHEBI:57856"/>
        <dbReference type="ChEBI" id="CHEBI:59789"/>
        <dbReference type="ChEBI" id="CHEBI:85452"/>
        <dbReference type="ChEBI" id="CHEBI:85454"/>
        <dbReference type="EC" id="2.1.1.37"/>
    </reaction>
</comment>
<reference evidence="8 9" key="1">
    <citation type="submission" date="2020-03" db="EMBL/GenBank/DDBJ databases">
        <title>Genome Sequence of industrial isolate, B5A.</title>
        <authorList>
            <person name="Sharma S."/>
            <person name="Patil P.B."/>
            <person name="Korpole S."/>
        </authorList>
    </citation>
    <scope>NUCLEOTIDE SEQUENCE [LARGE SCALE GENOMIC DNA]</scope>
    <source>
        <strain evidence="8 9">PI-S10-B5A</strain>
    </source>
</reference>
<dbReference type="PROSITE" id="PS00095">
    <property type="entry name" value="C5_MTASE_2"/>
    <property type="match status" value="1"/>
</dbReference>
<protein>
    <recommendedName>
        <fullName evidence="7">Cytosine-specific methyltransferase</fullName>
        <ecNumber evidence="7">2.1.1.37</ecNumber>
    </recommendedName>
</protein>
<dbReference type="PROSITE" id="PS00094">
    <property type="entry name" value="C5_MTASE_1"/>
    <property type="match status" value="1"/>
</dbReference>
<dbReference type="PRINTS" id="PR00105">
    <property type="entry name" value="C5METTRFRASE"/>
</dbReference>
<gene>
    <name evidence="8" type="ORF">G9470_20245</name>
</gene>
<evidence type="ECO:0000256" key="1">
    <source>
        <dbReference type="ARBA" id="ARBA00022603"/>
    </source>
</evidence>
<dbReference type="Gene3D" id="3.90.120.10">
    <property type="entry name" value="DNA Methylase, subunit A, domain 2"/>
    <property type="match status" value="1"/>
</dbReference>
<dbReference type="InterPro" id="IPR018117">
    <property type="entry name" value="C5_DNA_meth_AS"/>
</dbReference>
<dbReference type="InterPro" id="IPR001525">
    <property type="entry name" value="C5_MeTfrase"/>
</dbReference>
<dbReference type="PANTHER" id="PTHR10629:SF52">
    <property type="entry name" value="DNA (CYTOSINE-5)-METHYLTRANSFERASE 1"/>
    <property type="match status" value="1"/>
</dbReference>
<dbReference type="InterPro" id="IPR050390">
    <property type="entry name" value="C5-Methyltransferase"/>
</dbReference>
<evidence type="ECO:0000256" key="4">
    <source>
        <dbReference type="ARBA" id="ARBA00022747"/>
    </source>
</evidence>
<dbReference type="Pfam" id="PF00145">
    <property type="entry name" value="DNA_methylase"/>
    <property type="match status" value="1"/>
</dbReference>
<dbReference type="CDD" id="cd00315">
    <property type="entry name" value="Cyt_C5_DNA_methylase"/>
    <property type="match status" value="1"/>
</dbReference>
<organism evidence="8 9">
    <name type="scientific">Lacrimispora defluvii</name>
    <dbReference type="NCBI Taxonomy" id="2719233"/>
    <lineage>
        <taxon>Bacteria</taxon>
        <taxon>Bacillati</taxon>
        <taxon>Bacillota</taxon>
        <taxon>Clostridia</taxon>
        <taxon>Lachnospirales</taxon>
        <taxon>Lachnospiraceae</taxon>
        <taxon>Lacrimispora</taxon>
    </lineage>
</organism>
<dbReference type="RefSeq" id="WP_170823204.1">
    <property type="nucleotide sequence ID" value="NZ_JAAOXG010000046.1"/>
</dbReference>
<dbReference type="EC" id="2.1.1.37" evidence="7"/>
<proteinExistence type="inferred from homology"/>
<comment type="similarity">
    <text evidence="5 6">Belongs to the class I-like SAM-binding methyltransferase superfamily. C5-methyltransferase family.</text>
</comment>
<evidence type="ECO:0000256" key="6">
    <source>
        <dbReference type="RuleBase" id="RU000416"/>
    </source>
</evidence>
<evidence type="ECO:0000313" key="8">
    <source>
        <dbReference type="EMBL" id="NNJ32099.1"/>
    </source>
</evidence>
<dbReference type="GO" id="GO:0032259">
    <property type="term" value="P:methylation"/>
    <property type="evidence" value="ECO:0007669"/>
    <property type="project" value="UniProtKB-KW"/>
</dbReference>
<evidence type="ECO:0000256" key="7">
    <source>
        <dbReference type="RuleBase" id="RU000417"/>
    </source>
</evidence>
<dbReference type="EMBL" id="JAAOXG010000046">
    <property type="protein sequence ID" value="NNJ32099.1"/>
    <property type="molecule type" value="Genomic_DNA"/>
</dbReference>
<dbReference type="NCBIfam" id="TIGR00675">
    <property type="entry name" value="dcm"/>
    <property type="match status" value="1"/>
</dbReference>
<dbReference type="InterPro" id="IPR031303">
    <property type="entry name" value="C5_meth_CS"/>
</dbReference>
<dbReference type="Gene3D" id="3.40.50.150">
    <property type="entry name" value="Vaccinia Virus protein VP39"/>
    <property type="match status" value="1"/>
</dbReference>
<feature type="active site" evidence="5">
    <location>
        <position position="80"/>
    </location>
</feature>
<name>A0ABX1VUJ1_9FIRM</name>
<keyword evidence="9" id="KW-1185">Reference proteome</keyword>
<keyword evidence="4" id="KW-0680">Restriction system</keyword>
<evidence type="ECO:0000256" key="3">
    <source>
        <dbReference type="ARBA" id="ARBA00022691"/>
    </source>
</evidence>
<dbReference type="GO" id="GO:0008168">
    <property type="term" value="F:methyltransferase activity"/>
    <property type="evidence" value="ECO:0007669"/>
    <property type="project" value="UniProtKB-KW"/>
</dbReference>
<dbReference type="InterPro" id="IPR029063">
    <property type="entry name" value="SAM-dependent_MTases_sf"/>
</dbReference>
<accession>A0ABX1VUJ1</accession>
<evidence type="ECO:0000313" key="9">
    <source>
        <dbReference type="Proteomes" id="UP000539052"/>
    </source>
</evidence>
<dbReference type="PANTHER" id="PTHR10629">
    <property type="entry name" value="CYTOSINE-SPECIFIC METHYLTRANSFERASE"/>
    <property type="match status" value="1"/>
</dbReference>
<keyword evidence="3 5" id="KW-0949">S-adenosyl-L-methionine</keyword>
<sequence length="361" mass="40264">MNVIDLFCGCGGFSKGFEQAGFDVRLGIDIWQDAVTTYKANFPHAATIVGDISTLSGDDLLAAAGMSANEVDVIIGGPPCQGFSLSGKRMLDDPRNILYKSFVRMVETIQPKAFVMENVPGLVRLFNGQVKEQVIEDFTNIGYKVEMRQLTASDFGVPQARTRVFFVGINKDKIKNPTYSFPTETHGANKKPYVTCKDALSDLDFIGDTRLLADEAEYELPATSEYQQFMRKKSDKLLNHVTTIHTEKTRSIIAMVPDGGNYKDLPQELWSTRKVNIAWTRMDSKKPCFTIDTGHNHHFHYQANRVPTVRESARIQSFPDDFRFIGIKTSQLKQVGNAVPPLLAQAVAESIITALEVQKDV</sequence>